<dbReference type="RefSeq" id="WP_217743939.1">
    <property type="nucleotide sequence ID" value="NZ_JAHOEI010000007.1"/>
</dbReference>
<dbReference type="EMBL" id="JAHOEI010000007">
    <property type="protein sequence ID" value="MBV3386857.1"/>
    <property type="molecule type" value="Genomic_DNA"/>
</dbReference>
<name>A0AAW4MW36_9BACT</name>
<dbReference type="AlphaFoldDB" id="A0AAW4MW36"/>
<sequence>MTKEELVQMNEEGGAQQAPPAEAATDETSVDERPNRTAFSKRFSNRHSDIDFEDKEARYAAMNDDADLLGQYEQSGKALSKVFDKHKWLAALAMDMEKNPDDNPFDAMARLGIDVKTLLDDPEGGKKLAEILAKHNEDVAEQNEATEKVTANMRKSLERLMKLYPDDAQDMWSQIYEIHDKVESGDISDDIWKMLHNANNYDSDITSARDEAAMQARNEKIQNKVRSSSTEGIPPSLSSSGAGNKPIKKKDEPKSGFFEGLTY</sequence>
<gene>
    <name evidence="2" type="ORF">KSW82_03765</name>
</gene>
<comment type="caution">
    <text evidence="2">The sequence shown here is derived from an EMBL/GenBank/DDBJ whole genome shotgun (WGS) entry which is preliminary data.</text>
</comment>
<reference evidence="2" key="1">
    <citation type="submission" date="2021-06" db="EMBL/GenBank/DDBJ databases">
        <title>Collection of gut derived symbiotic bacterial strains cultured from healthy donors.</title>
        <authorList>
            <person name="Lin H."/>
            <person name="Littmann E."/>
            <person name="Pamer E.G."/>
        </authorList>
    </citation>
    <scope>NUCLEOTIDE SEQUENCE</scope>
    <source>
        <strain evidence="2">MSK.21.74</strain>
    </source>
</reference>
<dbReference type="Proteomes" id="UP001196765">
    <property type="component" value="Unassembled WGS sequence"/>
</dbReference>
<evidence type="ECO:0000313" key="2">
    <source>
        <dbReference type="EMBL" id="MBV3386857.1"/>
    </source>
</evidence>
<feature type="region of interest" description="Disordered" evidence="1">
    <location>
        <begin position="1"/>
        <end position="38"/>
    </location>
</feature>
<evidence type="ECO:0000313" key="3">
    <source>
        <dbReference type="Proteomes" id="UP001196765"/>
    </source>
</evidence>
<organism evidence="2 3">
    <name type="scientific">Segatella copri</name>
    <dbReference type="NCBI Taxonomy" id="165179"/>
    <lineage>
        <taxon>Bacteria</taxon>
        <taxon>Pseudomonadati</taxon>
        <taxon>Bacteroidota</taxon>
        <taxon>Bacteroidia</taxon>
        <taxon>Bacteroidales</taxon>
        <taxon>Prevotellaceae</taxon>
        <taxon>Segatella</taxon>
    </lineage>
</organism>
<proteinExistence type="predicted"/>
<protein>
    <submittedName>
        <fullName evidence="2">Uncharacterized protein</fullName>
    </submittedName>
</protein>
<evidence type="ECO:0000256" key="1">
    <source>
        <dbReference type="SAM" id="MobiDB-lite"/>
    </source>
</evidence>
<feature type="compositionally biased region" description="Low complexity" evidence="1">
    <location>
        <begin position="11"/>
        <end position="23"/>
    </location>
</feature>
<feature type="compositionally biased region" description="Polar residues" evidence="1">
    <location>
        <begin position="224"/>
        <end position="242"/>
    </location>
</feature>
<feature type="region of interest" description="Disordered" evidence="1">
    <location>
        <begin position="216"/>
        <end position="263"/>
    </location>
</feature>
<accession>A0AAW4MW36</accession>